<organism evidence="2 3">
    <name type="scientific">Cupriavidus necator (strain ATCC 17699 / DSM 428 / KCTC 22496 / NCIMB 10442 / H16 / Stanier 337)</name>
    <name type="common">Ralstonia eutropha</name>
    <dbReference type="NCBI Taxonomy" id="381666"/>
    <lineage>
        <taxon>Bacteria</taxon>
        <taxon>Pseudomonadati</taxon>
        <taxon>Pseudomonadota</taxon>
        <taxon>Betaproteobacteria</taxon>
        <taxon>Burkholderiales</taxon>
        <taxon>Burkholderiaceae</taxon>
        <taxon>Cupriavidus</taxon>
    </lineage>
</organism>
<dbReference type="PANTHER" id="PTHR43792">
    <property type="entry name" value="GNAT FAMILY, PUTATIVE (AFU_ORTHOLOGUE AFUA_3G00765)-RELATED-RELATED"/>
    <property type="match status" value="1"/>
</dbReference>
<proteinExistence type="predicted"/>
<dbReference type="PROSITE" id="PS51186">
    <property type="entry name" value="GNAT"/>
    <property type="match status" value="1"/>
</dbReference>
<dbReference type="EMBL" id="AM260479">
    <property type="protein sequence ID" value="CAJ93210.1"/>
    <property type="molecule type" value="Genomic_DNA"/>
</dbReference>
<dbReference type="SUPFAM" id="SSF55729">
    <property type="entry name" value="Acyl-CoA N-acyltransferases (Nat)"/>
    <property type="match status" value="1"/>
</dbReference>
<keyword evidence="3" id="KW-1185">Reference proteome</keyword>
<dbReference type="eggNOG" id="COG1670">
    <property type="taxonomic scope" value="Bacteria"/>
</dbReference>
<feature type="domain" description="N-acetyltransferase" evidence="1">
    <location>
        <begin position="12"/>
        <end position="170"/>
    </location>
</feature>
<keyword evidence="2" id="KW-0808">Transferase</keyword>
<dbReference type="PANTHER" id="PTHR43792:SF1">
    <property type="entry name" value="N-ACETYLTRANSFERASE DOMAIN-CONTAINING PROTEIN"/>
    <property type="match status" value="1"/>
</dbReference>
<dbReference type="Gene3D" id="3.40.630.30">
    <property type="match status" value="1"/>
</dbReference>
<dbReference type="GO" id="GO:0016747">
    <property type="term" value="F:acyltransferase activity, transferring groups other than amino-acyl groups"/>
    <property type="evidence" value="ECO:0007669"/>
    <property type="project" value="InterPro"/>
</dbReference>
<accession>Q0K9W1</accession>
<sequence length="226" mass="24832">MDDGIAFETERLRLRQWREADYAPFAALNADAQVMRYFPAPLARVESDALADHCRSLIAAKGWGVWVAQRKADGVFLGFVGLHEPTAALPFAPCVEIAWRLARHAWGSGYATEAARGALAWGFERLGLDEIVSFTTLANARSRAVMERLGMREDAVGFEHPALPPGHPLRPHCLYRLPRTAWQAAGSRRIAPLRQSATGQGACAACDANCRRCKIGNNAQQCRAIH</sequence>
<evidence type="ECO:0000259" key="1">
    <source>
        <dbReference type="PROSITE" id="PS51186"/>
    </source>
</evidence>
<protein>
    <submittedName>
        <fullName evidence="2">Ribosomal-protein-alanine acetyltransferase</fullName>
    </submittedName>
</protein>
<evidence type="ECO:0000313" key="2">
    <source>
        <dbReference type="EMBL" id="CAJ93210.1"/>
    </source>
</evidence>
<dbReference type="AlphaFoldDB" id="Q0K9W1"/>
<evidence type="ECO:0000313" key="3">
    <source>
        <dbReference type="Proteomes" id="UP000008210"/>
    </source>
</evidence>
<dbReference type="HOGENOM" id="CLU_013985_3_1_4"/>
<gene>
    <name evidence="2" type="ordered locus">H16_A2111</name>
</gene>
<dbReference type="InterPro" id="IPR051531">
    <property type="entry name" value="N-acetyltransferase"/>
</dbReference>
<dbReference type="InterPro" id="IPR000182">
    <property type="entry name" value="GNAT_dom"/>
</dbReference>
<dbReference type="Pfam" id="PF13302">
    <property type="entry name" value="Acetyltransf_3"/>
    <property type="match status" value="1"/>
</dbReference>
<dbReference type="STRING" id="381666.H16_A2111"/>
<name>Q0K9W1_CUPNH</name>
<dbReference type="InterPro" id="IPR016181">
    <property type="entry name" value="Acyl_CoA_acyltransferase"/>
</dbReference>
<dbReference type="Proteomes" id="UP000008210">
    <property type="component" value="Chromosome 1"/>
</dbReference>
<dbReference type="KEGG" id="reh:H16_A2111"/>
<reference evidence="2 3" key="1">
    <citation type="journal article" date="2006" name="Nat. Biotechnol.">
        <title>Genome sequence of the bioplastic-producing 'Knallgas' bacterium Ralstonia eutropha H16.</title>
        <authorList>
            <person name="Pohlmann A."/>
            <person name="Fricke W.F."/>
            <person name="Reinecke F."/>
            <person name="Kusian B."/>
            <person name="Liesegang H."/>
            <person name="Cramm R."/>
            <person name="Eitinger T."/>
            <person name="Ewering C."/>
            <person name="Potter M."/>
            <person name="Schwartz E."/>
            <person name="Strittmatter A."/>
            <person name="Voss I."/>
            <person name="Gottschalk G."/>
            <person name="Steinbuechel A."/>
            <person name="Friedrich B."/>
            <person name="Bowien B."/>
        </authorList>
    </citation>
    <scope>NUCLEOTIDE SEQUENCE [LARGE SCALE GENOMIC DNA]</scope>
    <source>
        <strain evidence="3">ATCC 17699 / DSM 428 / KCTC 22496 / NCIMB 10442 / H16 / Stanier 337</strain>
    </source>
</reference>